<sequence length="467" mass="52884">MSVLRIPLKGLPSNFDPHNMSDTYSMIANLQLHRSLLRFSSSSDATFDIAKDFKTSKNGTEILFLLDEKRKFSDGTSITADDVVKSFQRIFKDKTTIAADLSYIVGAEENDLSVLQIKAHSTNSVLFKLRHPCSLFFKQIATVDASILKLDENLNLIPNVFSGPYQLQSFNECEVVLQRVQAVALSNAPQKIVFLKNEDVGHSFDSISRNVDRVDESFLDSQLLEEFKQAGWKDKGTGSANIFGLSMNPSRIPFLHRSIIFEYFYGKLVNLSEHNLLSAYGVVPPVVEGALQKPLYFPAETSKNNVPGTYKILCTKDSLYSQVLAPVCKKLLDEQQINLILEEKEIRDLIQLSQNEDFDIRLVPKVIDYPDAYGMLSYFRSGFEANRFFVNNRKIDGLLDDLLKASDTERHVLISAEIQKIILEEKVFIPLFARGKNAAFWSPRIKVIPDHQMGLFSLPFEMIELES</sequence>
<comment type="similarity">
    <text evidence="2">Belongs to the bacterial solute-binding protein 5 family.</text>
</comment>
<dbReference type="SUPFAM" id="SSF53850">
    <property type="entry name" value="Periplasmic binding protein-like II"/>
    <property type="match status" value="1"/>
</dbReference>
<organism evidence="6 7">
    <name type="scientific">Bdellovibrio reynosensis</name>
    <dbReference type="NCBI Taxonomy" id="2835041"/>
    <lineage>
        <taxon>Bacteria</taxon>
        <taxon>Pseudomonadati</taxon>
        <taxon>Bdellovibrionota</taxon>
        <taxon>Bdellovibrionia</taxon>
        <taxon>Bdellovibrionales</taxon>
        <taxon>Pseudobdellovibrionaceae</taxon>
        <taxon>Bdellovibrio</taxon>
    </lineage>
</organism>
<dbReference type="Gene3D" id="3.40.190.10">
    <property type="entry name" value="Periplasmic binding protein-like II"/>
    <property type="match status" value="1"/>
</dbReference>
<evidence type="ECO:0000313" key="7">
    <source>
        <dbReference type="Proteomes" id="UP000830116"/>
    </source>
</evidence>
<proteinExistence type="inferred from homology"/>
<feature type="domain" description="Solute-binding protein family 5" evidence="5">
    <location>
        <begin position="48"/>
        <end position="254"/>
    </location>
</feature>
<evidence type="ECO:0000259" key="5">
    <source>
        <dbReference type="Pfam" id="PF00496"/>
    </source>
</evidence>
<dbReference type="PANTHER" id="PTHR30290:SF10">
    <property type="entry name" value="PERIPLASMIC OLIGOPEPTIDE-BINDING PROTEIN-RELATED"/>
    <property type="match status" value="1"/>
</dbReference>
<dbReference type="Pfam" id="PF00496">
    <property type="entry name" value="SBP_bac_5"/>
    <property type="match status" value="1"/>
</dbReference>
<comment type="subcellular location">
    <subcellularLocation>
        <location evidence="1">Cell envelope</location>
    </subcellularLocation>
</comment>
<dbReference type="Gene3D" id="3.10.105.10">
    <property type="entry name" value="Dipeptide-binding Protein, Domain 3"/>
    <property type="match status" value="1"/>
</dbReference>
<name>A0ABY4C7Z3_9BACT</name>
<dbReference type="InterPro" id="IPR039424">
    <property type="entry name" value="SBP_5"/>
</dbReference>
<evidence type="ECO:0000313" key="6">
    <source>
        <dbReference type="EMBL" id="UOF01047.1"/>
    </source>
</evidence>
<evidence type="ECO:0000256" key="1">
    <source>
        <dbReference type="ARBA" id="ARBA00004196"/>
    </source>
</evidence>
<evidence type="ECO:0000256" key="4">
    <source>
        <dbReference type="ARBA" id="ARBA00022729"/>
    </source>
</evidence>
<keyword evidence="4" id="KW-0732">Signal</keyword>
<dbReference type="PIRSF" id="PIRSF002741">
    <property type="entry name" value="MppA"/>
    <property type="match status" value="1"/>
</dbReference>
<keyword evidence="7" id="KW-1185">Reference proteome</keyword>
<dbReference type="PANTHER" id="PTHR30290">
    <property type="entry name" value="PERIPLASMIC BINDING COMPONENT OF ABC TRANSPORTER"/>
    <property type="match status" value="1"/>
</dbReference>
<gene>
    <name evidence="6" type="ORF">MNR06_15205</name>
</gene>
<protein>
    <submittedName>
        <fullName evidence="6">ABC transporter substrate-binding protein</fullName>
    </submittedName>
</protein>
<evidence type="ECO:0000256" key="2">
    <source>
        <dbReference type="ARBA" id="ARBA00005695"/>
    </source>
</evidence>
<dbReference type="EMBL" id="CP093442">
    <property type="protein sequence ID" value="UOF01047.1"/>
    <property type="molecule type" value="Genomic_DNA"/>
</dbReference>
<dbReference type="RefSeq" id="WP_243537293.1">
    <property type="nucleotide sequence ID" value="NZ_CP093442.1"/>
</dbReference>
<reference evidence="6" key="1">
    <citation type="submission" date="2022-03" db="EMBL/GenBank/DDBJ databases">
        <title>Genome Identification and Characterization of new species Bdellovibrio reynosense LBG001 sp. nov. from a Mexico soil sample.</title>
        <authorList>
            <person name="Camilli A."/>
            <person name="Ajao Y."/>
            <person name="Guo X."/>
        </authorList>
    </citation>
    <scope>NUCLEOTIDE SEQUENCE</scope>
    <source>
        <strain evidence="6">LBG001</strain>
    </source>
</reference>
<dbReference type="Proteomes" id="UP000830116">
    <property type="component" value="Chromosome"/>
</dbReference>
<accession>A0ABY4C7Z3</accession>
<dbReference type="InterPro" id="IPR030678">
    <property type="entry name" value="Peptide/Ni-bd"/>
</dbReference>
<keyword evidence="3" id="KW-0813">Transport</keyword>
<evidence type="ECO:0000256" key="3">
    <source>
        <dbReference type="ARBA" id="ARBA00022448"/>
    </source>
</evidence>
<dbReference type="InterPro" id="IPR000914">
    <property type="entry name" value="SBP_5_dom"/>
</dbReference>